<comment type="function">
    <text evidence="9">Acts as a component of the essential kinetochore-associated NDC80 complex, which is required for chromosome segregation and spindle checkpoint activity.</text>
</comment>
<dbReference type="FunFam" id="3.30.457.50:FF:000001">
    <property type="entry name" value="Probable kinetochore protein spc25"/>
    <property type="match status" value="1"/>
</dbReference>
<evidence type="ECO:0000256" key="8">
    <source>
        <dbReference type="ARBA" id="ARBA00023328"/>
    </source>
</evidence>
<evidence type="ECO:0000256" key="9">
    <source>
        <dbReference type="RuleBase" id="RU367150"/>
    </source>
</evidence>
<comment type="caution">
    <text evidence="13">The sequence shown here is derived from an EMBL/GenBank/DDBJ whole genome shotgun (WGS) entry which is preliminary data.</text>
</comment>
<evidence type="ECO:0000256" key="11">
    <source>
        <dbReference type="SAM" id="MobiDB-lite"/>
    </source>
</evidence>
<keyword evidence="7 9" id="KW-0131">Cell cycle</keyword>
<dbReference type="GO" id="GO:0005634">
    <property type="term" value="C:nucleus"/>
    <property type="evidence" value="ECO:0007669"/>
    <property type="project" value="UniProtKB-SubCell"/>
</dbReference>
<keyword evidence="9" id="KW-0539">Nucleus</keyword>
<organism evidence="13 14">
    <name type="scientific">Brassica cretica</name>
    <name type="common">Mustard</name>
    <dbReference type="NCBI Taxonomy" id="69181"/>
    <lineage>
        <taxon>Eukaryota</taxon>
        <taxon>Viridiplantae</taxon>
        <taxon>Streptophyta</taxon>
        <taxon>Embryophyta</taxon>
        <taxon>Tracheophyta</taxon>
        <taxon>Spermatophyta</taxon>
        <taxon>Magnoliopsida</taxon>
        <taxon>eudicotyledons</taxon>
        <taxon>Gunneridae</taxon>
        <taxon>Pentapetalae</taxon>
        <taxon>rosids</taxon>
        <taxon>malvids</taxon>
        <taxon>Brassicales</taxon>
        <taxon>Brassicaceae</taxon>
        <taxon>Brassiceae</taxon>
        <taxon>Brassica</taxon>
    </lineage>
</organism>
<reference evidence="13" key="1">
    <citation type="submission" date="2019-12" db="EMBL/GenBank/DDBJ databases">
        <title>Genome sequencing and annotation of Brassica cretica.</title>
        <authorList>
            <person name="Studholme D.J."/>
            <person name="Sarris P."/>
        </authorList>
    </citation>
    <scope>NUCLEOTIDE SEQUENCE</scope>
    <source>
        <strain evidence="13">PFS-109/04</strain>
        <tissue evidence="13">Leaf</tissue>
    </source>
</reference>
<evidence type="ECO:0000313" key="14">
    <source>
        <dbReference type="Proteomes" id="UP000712600"/>
    </source>
</evidence>
<dbReference type="PANTHER" id="PTHR14281:SF0">
    <property type="entry name" value="KINETOCHORE PROTEIN SPC25"/>
    <property type="match status" value="1"/>
</dbReference>
<gene>
    <name evidence="13" type="ORF">F2Q69_00005632</name>
</gene>
<evidence type="ECO:0000256" key="4">
    <source>
        <dbReference type="ARBA" id="ARBA00022618"/>
    </source>
</evidence>
<protein>
    <recommendedName>
        <fullName evidence="9">Kinetochore protein SPC25</fullName>
    </recommendedName>
</protein>
<keyword evidence="5 9" id="KW-0498">Mitosis</keyword>
<evidence type="ECO:0000256" key="5">
    <source>
        <dbReference type="ARBA" id="ARBA00022776"/>
    </source>
</evidence>
<accession>A0A8S9PEH4</accession>
<feature type="domain" description="Chromosome segregation protein Spc25 C-terminal" evidence="12">
    <location>
        <begin position="205"/>
        <end position="272"/>
    </location>
</feature>
<feature type="compositionally biased region" description="Polar residues" evidence="11">
    <location>
        <begin position="316"/>
        <end position="337"/>
    </location>
</feature>
<comment type="subunit">
    <text evidence="9">Component of the NDC80 complex.</text>
</comment>
<feature type="coiled-coil region" evidence="10">
    <location>
        <begin position="55"/>
        <end position="89"/>
    </location>
</feature>
<proteinExistence type="inferred from homology"/>
<dbReference type="PANTHER" id="PTHR14281">
    <property type="entry name" value="KINETOCHORE PROTEIN SPC25-RELATED"/>
    <property type="match status" value="1"/>
</dbReference>
<keyword evidence="8 9" id="KW-0137">Centromere</keyword>
<evidence type="ECO:0000256" key="10">
    <source>
        <dbReference type="SAM" id="Coils"/>
    </source>
</evidence>
<dbReference type="Pfam" id="PF08234">
    <property type="entry name" value="Spindle_Spc25"/>
    <property type="match status" value="1"/>
</dbReference>
<feature type="non-terminal residue" evidence="13">
    <location>
        <position position="1"/>
    </location>
</feature>
<evidence type="ECO:0000259" key="12">
    <source>
        <dbReference type="Pfam" id="PF08234"/>
    </source>
</evidence>
<dbReference type="InterPro" id="IPR013255">
    <property type="entry name" value="Spc25_C"/>
</dbReference>
<sequence>MEEISGGGDTTKNTMASLGILCEKDIEEQRLQIDSFIASPFQRSMDSVLARAKATAQSQVELANVKADLREAEDELVNVLAVKTRKEAKQMGLRDSISATQSRIQVVKRTLQLHKSNKEEHSKTISHRLQGILLALPIYFHASSLKSTQLVSILLVRDHMVLLLSSNEGLSVSKDNAGKVTGNKSNIDEAISWYNQALGFHVEAGHGVKLTFTNIDAKRPTREFSFTVHYGNDIYTLLDCNPQLDDMDEMVQELNKTNDLFGFVRLMRDKFQKATLSELPAHSENLSQETSIISASAPAMSITTDTSMLTPENKVSKVQVNLRQKRSSNSPLQSPAPTSSTRRSSRLK</sequence>
<evidence type="ECO:0000256" key="6">
    <source>
        <dbReference type="ARBA" id="ARBA00023054"/>
    </source>
</evidence>
<keyword evidence="3 9" id="KW-0158">Chromosome</keyword>
<dbReference type="InterPro" id="IPR045143">
    <property type="entry name" value="Spc25"/>
</dbReference>
<keyword evidence="9" id="KW-0995">Kinetochore</keyword>
<evidence type="ECO:0000256" key="3">
    <source>
        <dbReference type="ARBA" id="ARBA00022454"/>
    </source>
</evidence>
<name>A0A8S9PEH4_BRACR</name>
<dbReference type="CDD" id="cd23784">
    <property type="entry name" value="RWD_Spc25"/>
    <property type="match status" value="1"/>
</dbReference>
<evidence type="ECO:0000256" key="2">
    <source>
        <dbReference type="ARBA" id="ARBA00006379"/>
    </source>
</evidence>
<dbReference type="EMBL" id="QGKX02001521">
    <property type="protein sequence ID" value="KAF3511457.1"/>
    <property type="molecule type" value="Genomic_DNA"/>
</dbReference>
<feature type="region of interest" description="Disordered" evidence="11">
    <location>
        <begin position="304"/>
        <end position="348"/>
    </location>
</feature>
<dbReference type="Gene3D" id="3.30.457.50">
    <property type="entry name" value="Chromosome segregation protein Spc25"/>
    <property type="match status" value="1"/>
</dbReference>
<dbReference type="AlphaFoldDB" id="A0A8S9PEH4"/>
<comment type="subcellular location">
    <subcellularLocation>
        <location evidence="1">Chromosome</location>
        <location evidence="1">Centromere</location>
    </subcellularLocation>
    <subcellularLocation>
        <location evidence="9">Nucleus</location>
    </subcellularLocation>
    <subcellularLocation>
        <location evidence="9">Chromosome</location>
        <location evidence="9">Centromere</location>
        <location evidence="9">Kinetochore</location>
    </subcellularLocation>
</comment>
<evidence type="ECO:0000313" key="13">
    <source>
        <dbReference type="EMBL" id="KAF3511457.1"/>
    </source>
</evidence>
<comment type="similarity">
    <text evidence="2 9">Belongs to the SPC25 family.</text>
</comment>
<evidence type="ECO:0000256" key="1">
    <source>
        <dbReference type="ARBA" id="ARBA00004584"/>
    </source>
</evidence>
<dbReference type="Proteomes" id="UP000712600">
    <property type="component" value="Unassembled WGS sequence"/>
</dbReference>
<keyword evidence="4 9" id="KW-0132">Cell division</keyword>
<dbReference type="GO" id="GO:0051301">
    <property type="term" value="P:cell division"/>
    <property type="evidence" value="ECO:0007669"/>
    <property type="project" value="UniProtKB-UniRule"/>
</dbReference>
<keyword evidence="6 10" id="KW-0175">Coiled coil</keyword>
<dbReference type="GO" id="GO:0007059">
    <property type="term" value="P:chromosome segregation"/>
    <property type="evidence" value="ECO:0007669"/>
    <property type="project" value="InterPro"/>
</dbReference>
<evidence type="ECO:0000256" key="7">
    <source>
        <dbReference type="ARBA" id="ARBA00023306"/>
    </source>
</evidence>
<dbReference type="GO" id="GO:0031262">
    <property type="term" value="C:Ndc80 complex"/>
    <property type="evidence" value="ECO:0007669"/>
    <property type="project" value="InterPro"/>
</dbReference>